<evidence type="ECO:0000313" key="1">
    <source>
        <dbReference type="EMBL" id="DAE30463.1"/>
    </source>
</evidence>
<protein>
    <submittedName>
        <fullName evidence="1">Uncharacterized protein</fullName>
    </submittedName>
</protein>
<reference evidence="1" key="1">
    <citation type="journal article" date="2021" name="Proc. Natl. Acad. Sci. U.S.A.">
        <title>A Catalog of Tens of Thousands of Viruses from Human Metagenomes Reveals Hidden Associations with Chronic Diseases.</title>
        <authorList>
            <person name="Tisza M.J."/>
            <person name="Buck C.B."/>
        </authorList>
    </citation>
    <scope>NUCLEOTIDE SEQUENCE</scope>
    <source>
        <strain evidence="1">Ctiha2</strain>
    </source>
</reference>
<sequence>MMTYGDFYDIAEYGNANWKGNFTPKEIACCAYDYLVEFEVSKAKEKVMPVIQELCKLLAEDGSEKAKDLLYQIADELGLIDIDYQDYLETDEWLEKFSN</sequence>
<proteinExistence type="predicted"/>
<accession>A0A8S5RGG8</accession>
<name>A0A8S5RGG8_9VIRU</name>
<organism evidence="1">
    <name type="scientific">virus sp. ctiha2</name>
    <dbReference type="NCBI Taxonomy" id="2827299"/>
    <lineage>
        <taxon>Viruses</taxon>
    </lineage>
</organism>
<dbReference type="EMBL" id="BK059104">
    <property type="protein sequence ID" value="DAE30463.1"/>
    <property type="molecule type" value="Genomic_DNA"/>
</dbReference>